<gene>
    <name evidence="16" type="ORF">H310_08317</name>
</gene>
<dbReference type="InterPro" id="IPR014001">
    <property type="entry name" value="Helicase_ATP-bd"/>
</dbReference>
<dbReference type="GO" id="GO:0008270">
    <property type="term" value="F:zinc ion binding"/>
    <property type="evidence" value="ECO:0007669"/>
    <property type="project" value="UniProtKB-KW"/>
</dbReference>
<dbReference type="PANTHER" id="PTHR13710:SF108">
    <property type="entry name" value="ATP-DEPENDENT DNA HELICASE Q4"/>
    <property type="match status" value="1"/>
</dbReference>
<feature type="compositionally biased region" description="Basic and acidic residues" evidence="12">
    <location>
        <begin position="1"/>
        <end position="16"/>
    </location>
</feature>
<evidence type="ECO:0000256" key="6">
    <source>
        <dbReference type="ARBA" id="ARBA00022806"/>
    </source>
</evidence>
<evidence type="ECO:0000256" key="5">
    <source>
        <dbReference type="ARBA" id="ARBA00022801"/>
    </source>
</evidence>
<evidence type="ECO:0000256" key="11">
    <source>
        <dbReference type="PROSITE-ProRule" id="PRU01343"/>
    </source>
</evidence>
<dbReference type="Pfam" id="PF06839">
    <property type="entry name" value="Zn_ribbon_GRF"/>
    <property type="match status" value="1"/>
</dbReference>
<keyword evidence="3" id="KW-0547">Nucleotide-binding</keyword>
<evidence type="ECO:0000256" key="9">
    <source>
        <dbReference type="ARBA" id="ARBA00034617"/>
    </source>
</evidence>
<accession>A0A024TZM5</accession>
<organism evidence="16">
    <name type="scientific">Aphanomyces invadans</name>
    <dbReference type="NCBI Taxonomy" id="157072"/>
    <lineage>
        <taxon>Eukaryota</taxon>
        <taxon>Sar</taxon>
        <taxon>Stramenopiles</taxon>
        <taxon>Oomycota</taxon>
        <taxon>Saprolegniomycetes</taxon>
        <taxon>Saprolegniales</taxon>
        <taxon>Verrucalvaceae</taxon>
        <taxon>Aphanomyces</taxon>
    </lineage>
</organism>
<keyword evidence="8" id="KW-0067">ATP-binding</keyword>
<dbReference type="VEuPathDB" id="FungiDB:H310_08317"/>
<feature type="compositionally biased region" description="Basic and acidic residues" evidence="12">
    <location>
        <begin position="91"/>
        <end position="100"/>
    </location>
</feature>
<evidence type="ECO:0000256" key="2">
    <source>
        <dbReference type="ARBA" id="ARBA00022723"/>
    </source>
</evidence>
<feature type="region of interest" description="Disordered" evidence="12">
    <location>
        <begin position="91"/>
        <end position="113"/>
    </location>
</feature>
<keyword evidence="4 11" id="KW-0863">Zinc-finger</keyword>
<dbReference type="GO" id="GO:0005634">
    <property type="term" value="C:nucleus"/>
    <property type="evidence" value="ECO:0007669"/>
    <property type="project" value="TreeGrafter"/>
</dbReference>
<feature type="region of interest" description="Disordered" evidence="12">
    <location>
        <begin position="1"/>
        <end position="58"/>
    </location>
</feature>
<evidence type="ECO:0000313" key="16">
    <source>
        <dbReference type="EMBL" id="ETV98812.1"/>
    </source>
</evidence>
<evidence type="ECO:0000256" key="10">
    <source>
        <dbReference type="ARBA" id="ARBA00034808"/>
    </source>
</evidence>
<proteinExistence type="inferred from homology"/>
<dbReference type="PROSITE" id="PS51999">
    <property type="entry name" value="ZF_GRF"/>
    <property type="match status" value="1"/>
</dbReference>
<dbReference type="AlphaFoldDB" id="A0A024TZM5"/>
<evidence type="ECO:0000256" key="4">
    <source>
        <dbReference type="ARBA" id="ARBA00022771"/>
    </source>
</evidence>
<feature type="domain" description="Helicase C-terminal" evidence="14">
    <location>
        <begin position="609"/>
        <end position="756"/>
    </location>
</feature>
<evidence type="ECO:0000256" key="3">
    <source>
        <dbReference type="ARBA" id="ARBA00022741"/>
    </source>
</evidence>
<keyword evidence="7" id="KW-0862">Zinc</keyword>
<dbReference type="GO" id="GO:0005694">
    <property type="term" value="C:chromosome"/>
    <property type="evidence" value="ECO:0007669"/>
    <property type="project" value="TreeGrafter"/>
</dbReference>
<evidence type="ECO:0000256" key="1">
    <source>
        <dbReference type="ARBA" id="ARBA00005446"/>
    </source>
</evidence>
<dbReference type="Pfam" id="PF00271">
    <property type="entry name" value="Helicase_C"/>
    <property type="match status" value="1"/>
</dbReference>
<feature type="domain" description="Helicase ATP-binding" evidence="13">
    <location>
        <begin position="415"/>
        <end position="582"/>
    </location>
</feature>
<feature type="compositionally biased region" description="Basic residues" evidence="12">
    <location>
        <begin position="942"/>
        <end position="952"/>
    </location>
</feature>
<name>A0A024TZM5_9STRA</name>
<dbReference type="SUPFAM" id="SSF52540">
    <property type="entry name" value="P-loop containing nucleoside triphosphate hydrolases"/>
    <property type="match status" value="1"/>
</dbReference>
<dbReference type="GO" id="GO:0003676">
    <property type="term" value="F:nucleic acid binding"/>
    <property type="evidence" value="ECO:0007669"/>
    <property type="project" value="InterPro"/>
</dbReference>
<comment type="similarity">
    <text evidence="1">Belongs to the helicase family. RecQ subfamily.</text>
</comment>
<dbReference type="GO" id="GO:0043138">
    <property type="term" value="F:3'-5' DNA helicase activity"/>
    <property type="evidence" value="ECO:0007669"/>
    <property type="project" value="UniProtKB-EC"/>
</dbReference>
<dbReference type="RefSeq" id="XP_008872240.1">
    <property type="nucleotide sequence ID" value="XM_008874018.1"/>
</dbReference>
<dbReference type="GO" id="GO:0000724">
    <property type="term" value="P:double-strand break repair via homologous recombination"/>
    <property type="evidence" value="ECO:0007669"/>
    <property type="project" value="TreeGrafter"/>
</dbReference>
<dbReference type="PROSITE" id="PS51192">
    <property type="entry name" value="HELICASE_ATP_BIND_1"/>
    <property type="match status" value="1"/>
</dbReference>
<comment type="catalytic activity">
    <reaction evidence="9">
        <text>Couples ATP hydrolysis with the unwinding of duplex DNA by translocating in the 3'-5' direction.</text>
        <dbReference type="EC" id="5.6.2.4"/>
    </reaction>
</comment>
<dbReference type="EMBL" id="KI913968">
    <property type="protein sequence ID" value="ETV98812.1"/>
    <property type="molecule type" value="Genomic_DNA"/>
</dbReference>
<dbReference type="NCBIfam" id="TIGR00614">
    <property type="entry name" value="recQ_fam"/>
    <property type="match status" value="1"/>
</dbReference>
<dbReference type="PROSITE" id="PS51194">
    <property type="entry name" value="HELICASE_CTER"/>
    <property type="match status" value="1"/>
</dbReference>
<evidence type="ECO:0000259" key="14">
    <source>
        <dbReference type="PROSITE" id="PS51194"/>
    </source>
</evidence>
<dbReference type="InterPro" id="IPR001650">
    <property type="entry name" value="Helicase_C-like"/>
</dbReference>
<feature type="region of interest" description="Disordered" evidence="12">
    <location>
        <begin position="942"/>
        <end position="973"/>
    </location>
</feature>
<dbReference type="EC" id="5.6.2.4" evidence="10"/>
<dbReference type="eggNOG" id="KOG0351">
    <property type="taxonomic scope" value="Eukaryota"/>
</dbReference>
<evidence type="ECO:0000256" key="7">
    <source>
        <dbReference type="ARBA" id="ARBA00022833"/>
    </source>
</evidence>
<dbReference type="GO" id="GO:0009378">
    <property type="term" value="F:four-way junction helicase activity"/>
    <property type="evidence" value="ECO:0007669"/>
    <property type="project" value="TreeGrafter"/>
</dbReference>
<dbReference type="SMART" id="SM00487">
    <property type="entry name" value="DEXDc"/>
    <property type="match status" value="1"/>
</dbReference>
<sequence length="1101" mass="122315">MSWPRRNDAKVDDGGKKTTAAWPTKREIPTDLSGKAGVAWPRRETKKTDPVQAHQAKQDEARLLQMFEKRKQLKKKRKLESLQQDVRAKADLVEQDEKKHTATTALNDESSPAQEHWNGAVTALADKCALAIATSAPAPLDSSRTHVVPSQSHALVQSAIRPRRPVDSSLPSQLTTPTPEAMPSQSLKTLEWKVAPLAAGKMDADLSAWKEFAKKEVHRERGSTSVSDNFVRLTMRKRVRGSTGKAKKRPQYLHSTMYNQVDEEGVSSSTHKQADAADAKDPMVYDGIDIVEECLAHPSSPPPSLPSSFTQSADDDSIPLPCCAHGIPCHRLIVTKKTKNHGRAFFACTRRMDEGRCDFFLWEQNHPTAVTRAWWTPTDVVPPIPRFESALDSLRVMFGHADFKPGQQWAVDRLLQDPHGRSKSLLVLPTGAGKSLCYQLPALYLPGLTLVISPLVSLMHDQLSKLPAPLQGRAASLSSMQFKTDQARVVKAVVENQLKLLFVSPERVVTAGFASLLARIHVSVVCIDEAHCVSEWSHNFRPAFLRLGRVIDRATKVLALTATASVPVTHDIVRILDVPPDGIHRCRAYRANLQLRVLRVEHDDDRYDALRKLLVTAPLNKGSVIVYVHSQYAATQVAALLSSEASVHARAYHAALPAHVKDKVQNGFAAGKIRVVVATIAFGMGIDKANVRGVVHYHMPSSMEHYVQHIGRAGRDGKKSTCVLLLIASDLIRFHSLAHADGLSMPQVHGLMRTLFRHHTSSPTRSVTHPIAALEHEFDMKASVVETVLTTLDLQRVVELFPSLYATCTITVRHHQLAKWKLEAMCANISSIAHVTTVQDGYLTTTTYVWNTVEYAHRFGLGDSAVVFMDLRRLQQLGIVHYTLSEYAIHYRVLGPPLLPTQLDHLAHTIYTHHRTQEARHVKRVEALYNALAAAWSQRHKPLHTRAHKRASPRWADDESDSDNNGPRDVGSIDATDHLNAAIEAYFEATSTDERPGVEDQTAAWLKAPLTQPDTLSIEAATTTLLHDDRIRASIVPAQSITRILHGLTSPRFPSQDWRENPLWGKFSSLPFPKVRAVVHDVVTEHKNQAVDGHVEKNVNE</sequence>
<evidence type="ECO:0000259" key="15">
    <source>
        <dbReference type="PROSITE" id="PS51999"/>
    </source>
</evidence>
<feature type="compositionally biased region" description="Polar residues" evidence="12">
    <location>
        <begin position="102"/>
        <end position="113"/>
    </location>
</feature>
<dbReference type="GO" id="GO:0005737">
    <property type="term" value="C:cytoplasm"/>
    <property type="evidence" value="ECO:0007669"/>
    <property type="project" value="TreeGrafter"/>
</dbReference>
<dbReference type="SMART" id="SM00490">
    <property type="entry name" value="HELICc"/>
    <property type="match status" value="1"/>
</dbReference>
<dbReference type="GO" id="GO:0005524">
    <property type="term" value="F:ATP binding"/>
    <property type="evidence" value="ECO:0007669"/>
    <property type="project" value="UniProtKB-KW"/>
</dbReference>
<dbReference type="InterPro" id="IPR027417">
    <property type="entry name" value="P-loop_NTPase"/>
</dbReference>
<feature type="domain" description="GRF-type" evidence="15">
    <location>
        <begin position="323"/>
        <end position="366"/>
    </location>
</feature>
<keyword evidence="2" id="KW-0479">Metal-binding</keyword>
<evidence type="ECO:0000256" key="12">
    <source>
        <dbReference type="SAM" id="MobiDB-lite"/>
    </source>
</evidence>
<protein>
    <recommendedName>
        <fullName evidence="10">DNA 3'-5' helicase</fullName>
        <ecNumber evidence="10">5.6.2.4</ecNumber>
    </recommendedName>
</protein>
<dbReference type="OrthoDB" id="75161at2759"/>
<feature type="region of interest" description="Disordered" evidence="12">
    <location>
        <begin position="153"/>
        <end position="185"/>
    </location>
</feature>
<dbReference type="InterPro" id="IPR011545">
    <property type="entry name" value="DEAD/DEAH_box_helicase_dom"/>
</dbReference>
<reference evidence="16" key="1">
    <citation type="submission" date="2013-12" db="EMBL/GenBank/DDBJ databases">
        <title>The Genome Sequence of Aphanomyces invadans NJM9701.</title>
        <authorList>
            <consortium name="The Broad Institute Genomics Platform"/>
            <person name="Russ C."/>
            <person name="Tyler B."/>
            <person name="van West P."/>
            <person name="Dieguez-Uribeondo J."/>
            <person name="Young S.K."/>
            <person name="Zeng Q."/>
            <person name="Gargeya S."/>
            <person name="Fitzgerald M."/>
            <person name="Abouelleil A."/>
            <person name="Alvarado L."/>
            <person name="Chapman S.B."/>
            <person name="Gainer-Dewar J."/>
            <person name="Goldberg J."/>
            <person name="Griggs A."/>
            <person name="Gujja S."/>
            <person name="Hansen M."/>
            <person name="Howarth C."/>
            <person name="Imamovic A."/>
            <person name="Ireland A."/>
            <person name="Larimer J."/>
            <person name="McCowan C."/>
            <person name="Murphy C."/>
            <person name="Pearson M."/>
            <person name="Poon T.W."/>
            <person name="Priest M."/>
            <person name="Roberts A."/>
            <person name="Saif S."/>
            <person name="Shea T."/>
            <person name="Sykes S."/>
            <person name="Wortman J."/>
            <person name="Nusbaum C."/>
            <person name="Birren B."/>
        </authorList>
    </citation>
    <scope>NUCLEOTIDE SEQUENCE [LARGE SCALE GENOMIC DNA]</scope>
    <source>
        <strain evidence="16">NJM9701</strain>
    </source>
</reference>
<dbReference type="InterPro" id="IPR004589">
    <property type="entry name" value="DNA_helicase_ATP-dep_RecQ"/>
</dbReference>
<dbReference type="STRING" id="157072.A0A024TZM5"/>
<evidence type="ECO:0000256" key="8">
    <source>
        <dbReference type="ARBA" id="ARBA00022840"/>
    </source>
</evidence>
<keyword evidence="5" id="KW-0378">Hydrolase</keyword>
<dbReference type="PANTHER" id="PTHR13710">
    <property type="entry name" value="DNA HELICASE RECQ FAMILY MEMBER"/>
    <property type="match status" value="1"/>
</dbReference>
<dbReference type="Gene3D" id="3.40.50.300">
    <property type="entry name" value="P-loop containing nucleotide triphosphate hydrolases"/>
    <property type="match status" value="2"/>
</dbReference>
<evidence type="ECO:0000259" key="13">
    <source>
        <dbReference type="PROSITE" id="PS51192"/>
    </source>
</evidence>
<dbReference type="GeneID" id="20085367"/>
<dbReference type="Pfam" id="PF00270">
    <property type="entry name" value="DEAD"/>
    <property type="match status" value="1"/>
</dbReference>
<keyword evidence="6" id="KW-0347">Helicase</keyword>
<dbReference type="GO" id="GO:0016787">
    <property type="term" value="F:hydrolase activity"/>
    <property type="evidence" value="ECO:0007669"/>
    <property type="project" value="UniProtKB-KW"/>
</dbReference>
<dbReference type="InterPro" id="IPR010666">
    <property type="entry name" value="Znf_GRF"/>
</dbReference>
<feature type="compositionally biased region" description="Polar residues" evidence="12">
    <location>
        <begin position="169"/>
        <end position="185"/>
    </location>
</feature>